<sequence>MQQVLPTIFRGTITYILALVLTRLMGRKVISQMTFFDFVVGVSMGSMVANLSIGKNSTAATASISLIIFAILTILTGLAHIKSSKIRKIINSEPVVLIASGTIVENNMKRVRITLEQLTMKLREKNIFNLGDVDFAILEVDGKLSVLPKSDKAPLTPSHMNIPTTNKGLMKDIIIDGNVMSENLKDAGLDMNWLKSQLNMSGIKDIADVFYAGIDNTNILYFSRKNAVNKEKHGKYGIE</sequence>
<dbReference type="InterPro" id="IPR023090">
    <property type="entry name" value="UPF0702_alpha/beta_dom_sf"/>
</dbReference>
<evidence type="ECO:0000313" key="10">
    <source>
        <dbReference type="Proteomes" id="UP001144612"/>
    </source>
</evidence>
<evidence type="ECO:0000256" key="1">
    <source>
        <dbReference type="ARBA" id="ARBA00004651"/>
    </source>
</evidence>
<evidence type="ECO:0000256" key="3">
    <source>
        <dbReference type="ARBA" id="ARBA00022475"/>
    </source>
</evidence>
<dbReference type="Proteomes" id="UP001144612">
    <property type="component" value="Unassembled WGS sequence"/>
</dbReference>
<evidence type="ECO:0000256" key="7">
    <source>
        <dbReference type="SAM" id="Phobius"/>
    </source>
</evidence>
<feature type="transmembrane region" description="Helical" evidence="7">
    <location>
        <begin position="59"/>
        <end position="81"/>
    </location>
</feature>
<comment type="subcellular location">
    <subcellularLocation>
        <location evidence="1">Cell membrane</location>
        <topology evidence="1">Multi-pass membrane protein</topology>
    </subcellularLocation>
</comment>
<feature type="transmembrane region" description="Helical" evidence="7">
    <location>
        <begin position="6"/>
        <end position="26"/>
    </location>
</feature>
<keyword evidence="6 7" id="KW-0472">Membrane</keyword>
<proteinExistence type="inferred from homology"/>
<keyword evidence="5 7" id="KW-1133">Transmembrane helix</keyword>
<evidence type="ECO:0000256" key="2">
    <source>
        <dbReference type="ARBA" id="ARBA00006448"/>
    </source>
</evidence>
<keyword evidence="4 7" id="KW-0812">Transmembrane</keyword>
<dbReference type="Pfam" id="PF04239">
    <property type="entry name" value="DUF421"/>
    <property type="match status" value="1"/>
</dbReference>
<evidence type="ECO:0000313" key="9">
    <source>
        <dbReference type="EMBL" id="MCY6959908.1"/>
    </source>
</evidence>
<comment type="caution">
    <text evidence="9">The sequence shown here is derived from an EMBL/GenBank/DDBJ whole genome shotgun (WGS) entry which is preliminary data.</text>
</comment>
<keyword evidence="3" id="KW-1003">Cell membrane</keyword>
<feature type="domain" description="YetF C-terminal" evidence="8">
    <location>
        <begin position="82"/>
        <end position="214"/>
    </location>
</feature>
<protein>
    <submittedName>
        <fullName evidence="9">DUF421 domain-containing protein</fullName>
    </submittedName>
</protein>
<keyword evidence="10" id="KW-1185">Reference proteome</keyword>
<dbReference type="EMBL" id="JAPQFJ010000017">
    <property type="protein sequence ID" value="MCY6959908.1"/>
    <property type="molecule type" value="Genomic_DNA"/>
</dbReference>
<evidence type="ECO:0000256" key="5">
    <source>
        <dbReference type="ARBA" id="ARBA00022989"/>
    </source>
</evidence>
<evidence type="ECO:0000256" key="4">
    <source>
        <dbReference type="ARBA" id="ARBA00022692"/>
    </source>
</evidence>
<evidence type="ECO:0000256" key="6">
    <source>
        <dbReference type="ARBA" id="ARBA00023136"/>
    </source>
</evidence>
<dbReference type="PANTHER" id="PTHR34582">
    <property type="entry name" value="UPF0702 TRANSMEMBRANE PROTEIN YCAP"/>
    <property type="match status" value="1"/>
</dbReference>
<dbReference type="Gene3D" id="3.30.240.20">
    <property type="entry name" value="bsu07140 like domains"/>
    <property type="match status" value="2"/>
</dbReference>
<comment type="similarity">
    <text evidence="2">Belongs to the UPF0702 family.</text>
</comment>
<dbReference type="RefSeq" id="WP_268062344.1">
    <property type="nucleotide sequence ID" value="NZ_JAPQFJ010000017.1"/>
</dbReference>
<gene>
    <name evidence="9" type="ORF">OW729_14900</name>
</gene>
<reference evidence="9" key="1">
    <citation type="submission" date="2022-12" db="EMBL/GenBank/DDBJ databases">
        <title>Clostridium sp. nov., isolated from industrial wastewater.</title>
        <authorList>
            <person name="Jiayan W."/>
        </authorList>
    </citation>
    <scope>NUCLEOTIDE SEQUENCE</scope>
    <source>
        <strain evidence="9">ZC22-4</strain>
    </source>
</reference>
<dbReference type="InterPro" id="IPR007353">
    <property type="entry name" value="DUF421"/>
</dbReference>
<accession>A0ABT4DC71</accession>
<organism evidence="9 10">
    <name type="scientific">Clostridium brassicae</name>
    <dbReference type="NCBI Taxonomy" id="2999072"/>
    <lineage>
        <taxon>Bacteria</taxon>
        <taxon>Bacillati</taxon>
        <taxon>Bacillota</taxon>
        <taxon>Clostridia</taxon>
        <taxon>Eubacteriales</taxon>
        <taxon>Clostridiaceae</taxon>
        <taxon>Clostridium</taxon>
    </lineage>
</organism>
<name>A0ABT4DC71_9CLOT</name>
<dbReference type="PANTHER" id="PTHR34582:SF7">
    <property type="entry name" value="UPF0702 TRANSMEMBRANE PROTEIN YDFS"/>
    <property type="match status" value="1"/>
</dbReference>
<evidence type="ECO:0000259" key="8">
    <source>
        <dbReference type="Pfam" id="PF04239"/>
    </source>
</evidence>